<dbReference type="EMBL" id="FWXI01000012">
    <property type="protein sequence ID" value="SMC89693.1"/>
    <property type="molecule type" value="Genomic_DNA"/>
</dbReference>
<proteinExistence type="predicted"/>
<keyword evidence="1" id="KW-0805">Transcription regulation</keyword>
<sequence length="286" mass="32622">MEWLKRMLNAIEYMESHMEEPLDVGRTAQVACSSIFHFQRMFHMLTGVTLAEYVRKRKLTLAAQELVCTKAKVIDVALKYSYDTPESFSKAFRRVHGVSPSAVRKPGVPLKAYPKLSFHLSIKGDQDMDYRIVSKEGFQVVGKTLKVTTKDGENFKRIPKFWNECYQDGSCPKLCQSGKENLFGICLDMNHEQEEFTYMIAVEGGSHQFDAEFVTKEIPASNWAVFTCVGAIPAAIQQTWNRIYQEWFPATGYEHAGTAELEVYPPGDSGSDEYRCEVWIPILKKE</sequence>
<organism evidence="5 6">
    <name type="scientific">Sporomusa malonica</name>
    <dbReference type="NCBI Taxonomy" id="112901"/>
    <lineage>
        <taxon>Bacteria</taxon>
        <taxon>Bacillati</taxon>
        <taxon>Bacillota</taxon>
        <taxon>Negativicutes</taxon>
        <taxon>Selenomonadales</taxon>
        <taxon>Sporomusaceae</taxon>
        <taxon>Sporomusa</taxon>
    </lineage>
</organism>
<dbReference type="Pfam" id="PF12833">
    <property type="entry name" value="HTH_18"/>
    <property type="match status" value="1"/>
</dbReference>
<keyword evidence="2" id="KW-0238">DNA-binding</keyword>
<evidence type="ECO:0000313" key="6">
    <source>
        <dbReference type="Proteomes" id="UP000192738"/>
    </source>
</evidence>
<dbReference type="Gene3D" id="3.20.80.10">
    <property type="entry name" value="Regulatory factor, effector binding domain"/>
    <property type="match status" value="1"/>
</dbReference>
<protein>
    <submittedName>
        <fullName evidence="5">AraC family transcriptional regulator</fullName>
    </submittedName>
</protein>
<keyword evidence="6" id="KW-1185">Reference proteome</keyword>
<keyword evidence="3" id="KW-0804">Transcription</keyword>
<dbReference type="Gene3D" id="1.10.10.60">
    <property type="entry name" value="Homeodomain-like"/>
    <property type="match status" value="2"/>
</dbReference>
<dbReference type="GO" id="GO:0043565">
    <property type="term" value="F:sequence-specific DNA binding"/>
    <property type="evidence" value="ECO:0007669"/>
    <property type="project" value="InterPro"/>
</dbReference>
<dbReference type="Pfam" id="PF14526">
    <property type="entry name" value="Cass2"/>
    <property type="match status" value="1"/>
</dbReference>
<dbReference type="GO" id="GO:0003700">
    <property type="term" value="F:DNA-binding transcription factor activity"/>
    <property type="evidence" value="ECO:0007669"/>
    <property type="project" value="InterPro"/>
</dbReference>
<feature type="domain" description="HTH araC/xylS-type" evidence="4">
    <location>
        <begin position="8"/>
        <end position="106"/>
    </location>
</feature>
<evidence type="ECO:0000259" key="4">
    <source>
        <dbReference type="PROSITE" id="PS01124"/>
    </source>
</evidence>
<dbReference type="SUPFAM" id="SSF46689">
    <property type="entry name" value="Homeodomain-like"/>
    <property type="match status" value="2"/>
</dbReference>
<dbReference type="InterPro" id="IPR029441">
    <property type="entry name" value="Cass2"/>
</dbReference>
<evidence type="ECO:0000256" key="1">
    <source>
        <dbReference type="ARBA" id="ARBA00023015"/>
    </source>
</evidence>
<dbReference type="SMART" id="SM00871">
    <property type="entry name" value="AraC_E_bind"/>
    <property type="match status" value="1"/>
</dbReference>
<dbReference type="RefSeq" id="WP_176215528.1">
    <property type="nucleotide sequence ID" value="NZ_CP155572.1"/>
</dbReference>
<dbReference type="InterPro" id="IPR050959">
    <property type="entry name" value="MarA-like"/>
</dbReference>
<dbReference type="SMART" id="SM00342">
    <property type="entry name" value="HTH_ARAC"/>
    <property type="match status" value="1"/>
</dbReference>
<evidence type="ECO:0000256" key="2">
    <source>
        <dbReference type="ARBA" id="ARBA00023125"/>
    </source>
</evidence>
<dbReference type="AlphaFoldDB" id="A0A1W2CWR9"/>
<dbReference type="Proteomes" id="UP000192738">
    <property type="component" value="Unassembled WGS sequence"/>
</dbReference>
<dbReference type="PANTHER" id="PTHR47504:SF5">
    <property type="entry name" value="RIGHT ORIGIN-BINDING PROTEIN"/>
    <property type="match status" value="1"/>
</dbReference>
<dbReference type="PANTHER" id="PTHR47504">
    <property type="entry name" value="RIGHT ORIGIN-BINDING PROTEIN"/>
    <property type="match status" value="1"/>
</dbReference>
<dbReference type="InterPro" id="IPR018060">
    <property type="entry name" value="HTH_AraC"/>
</dbReference>
<dbReference type="InterPro" id="IPR009057">
    <property type="entry name" value="Homeodomain-like_sf"/>
</dbReference>
<name>A0A1W2CWR9_9FIRM</name>
<dbReference type="InterPro" id="IPR011256">
    <property type="entry name" value="Reg_factor_effector_dom_sf"/>
</dbReference>
<dbReference type="PROSITE" id="PS01124">
    <property type="entry name" value="HTH_ARAC_FAMILY_2"/>
    <property type="match status" value="1"/>
</dbReference>
<dbReference type="InterPro" id="IPR010499">
    <property type="entry name" value="AraC_E-bd"/>
</dbReference>
<accession>A0A1W2CWR9</accession>
<gene>
    <name evidence="5" type="ORF">SAMN04488500_11252</name>
</gene>
<dbReference type="SUPFAM" id="SSF55136">
    <property type="entry name" value="Probable bacterial effector-binding domain"/>
    <property type="match status" value="1"/>
</dbReference>
<evidence type="ECO:0000256" key="3">
    <source>
        <dbReference type="ARBA" id="ARBA00023163"/>
    </source>
</evidence>
<reference evidence="5 6" key="1">
    <citation type="submission" date="2017-04" db="EMBL/GenBank/DDBJ databases">
        <authorList>
            <person name="Afonso C.L."/>
            <person name="Miller P.J."/>
            <person name="Scott M.A."/>
            <person name="Spackman E."/>
            <person name="Goraichik I."/>
            <person name="Dimitrov K.M."/>
            <person name="Suarez D.L."/>
            <person name="Swayne D.E."/>
        </authorList>
    </citation>
    <scope>NUCLEOTIDE SEQUENCE [LARGE SCALE GENOMIC DNA]</scope>
    <source>
        <strain evidence="5 6">DSM 5090</strain>
    </source>
</reference>
<dbReference type="STRING" id="112901.SAMN04488500_11252"/>
<evidence type="ECO:0000313" key="5">
    <source>
        <dbReference type="EMBL" id="SMC89693.1"/>
    </source>
</evidence>